<keyword evidence="3" id="KW-1185">Reference proteome</keyword>
<dbReference type="OrthoDB" id="7058091at2"/>
<reference evidence="3" key="1">
    <citation type="submission" date="2015-03" db="EMBL/GenBank/DDBJ databases">
        <title>Draft genome sequence of a novel methanotroph (Sn10-6) isolated from flooded ricefield rhizosphere in India.</title>
        <authorList>
            <person name="Pandit P.S."/>
            <person name="Pore S.D."/>
            <person name="Arora P."/>
            <person name="Kapse N.G."/>
            <person name="Dhakephalkar P.K."/>
            <person name="Rahalkar M.C."/>
        </authorList>
    </citation>
    <scope>NUCLEOTIDE SEQUENCE [LARGE SCALE GENOMIC DNA]</scope>
    <source>
        <strain evidence="3">Sn10-6</strain>
    </source>
</reference>
<keyword evidence="1" id="KW-0472">Membrane</keyword>
<dbReference type="EMBL" id="LAJX01000084">
    <property type="protein sequence ID" value="KJV06842.1"/>
    <property type="molecule type" value="Genomic_DNA"/>
</dbReference>
<dbReference type="AlphaFoldDB" id="A0A0F3IJJ2"/>
<reference evidence="2 3" key="2">
    <citation type="journal article" date="2016" name="Microb. Ecol.">
        <title>Genome Characteristics of a Novel Type I Methanotroph (Sn10-6) Isolated from a Flooded Indian Rice Field.</title>
        <authorList>
            <person name="Rahalkar M.C."/>
            <person name="Pandit P.S."/>
            <person name="Dhakephalkar P.K."/>
            <person name="Pore S."/>
            <person name="Arora P."/>
            <person name="Kapse N."/>
        </authorList>
    </citation>
    <scope>NUCLEOTIDE SEQUENCE [LARGE SCALE GENOMIC DNA]</scope>
    <source>
        <strain evidence="2 3">Sn10-6</strain>
    </source>
</reference>
<evidence type="ECO:0000256" key="1">
    <source>
        <dbReference type="SAM" id="Phobius"/>
    </source>
</evidence>
<dbReference type="RefSeq" id="WP_045778925.1">
    <property type="nucleotide sequence ID" value="NZ_LAJX01000084.1"/>
</dbReference>
<feature type="transmembrane region" description="Helical" evidence="1">
    <location>
        <begin position="75"/>
        <end position="94"/>
    </location>
</feature>
<name>A0A0F3IJJ2_9GAMM</name>
<feature type="transmembrane region" description="Helical" evidence="1">
    <location>
        <begin position="33"/>
        <end position="54"/>
    </location>
</feature>
<organism evidence="2 3">
    <name type="scientific">Methylocucumis oryzae</name>
    <dbReference type="NCBI Taxonomy" id="1632867"/>
    <lineage>
        <taxon>Bacteria</taxon>
        <taxon>Pseudomonadati</taxon>
        <taxon>Pseudomonadota</taxon>
        <taxon>Gammaproteobacteria</taxon>
        <taxon>Methylococcales</taxon>
        <taxon>Methylococcaceae</taxon>
        <taxon>Methylocucumis</taxon>
    </lineage>
</organism>
<protein>
    <submittedName>
        <fullName evidence="2">Uncharacterized protein</fullName>
    </submittedName>
</protein>
<dbReference type="Proteomes" id="UP000033684">
    <property type="component" value="Unassembled WGS sequence"/>
</dbReference>
<evidence type="ECO:0000313" key="3">
    <source>
        <dbReference type="Proteomes" id="UP000033684"/>
    </source>
</evidence>
<proteinExistence type="predicted"/>
<accession>A0A0F3IJJ2</accession>
<gene>
    <name evidence="2" type="ORF">VZ94_08680</name>
</gene>
<feature type="transmembrane region" description="Helical" evidence="1">
    <location>
        <begin position="7"/>
        <end position="27"/>
    </location>
</feature>
<comment type="caution">
    <text evidence="2">The sequence shown here is derived from an EMBL/GenBank/DDBJ whole genome shotgun (WGS) entry which is preliminary data.</text>
</comment>
<evidence type="ECO:0000313" key="2">
    <source>
        <dbReference type="EMBL" id="KJV06842.1"/>
    </source>
</evidence>
<keyword evidence="1" id="KW-0812">Transmembrane</keyword>
<keyword evidence="1" id="KW-1133">Transmembrane helix</keyword>
<sequence>MKTIGNIITLLIVGLIILGISSNFLISEQVVRYFVWAGIIFSILIILLIGKLILSNGSRYRERMKAQGKSPLTGIIAMIIFVPFMVVSSFYKGLPVMFNFIVGKPEKIVVTVMKKPSAYYSKWCSGGLYLSEYRSFTNNKNVWC</sequence>